<dbReference type="Proteomes" id="UP001623348">
    <property type="component" value="Unassembled WGS sequence"/>
</dbReference>
<accession>A0ABC9XZS8</accession>
<keyword evidence="5" id="KW-0282">Flagellum</keyword>
<proteinExistence type="predicted"/>
<evidence type="ECO:0000256" key="2">
    <source>
        <dbReference type="ARBA" id="ARBA00023069"/>
    </source>
</evidence>
<feature type="coiled-coil region" evidence="4">
    <location>
        <begin position="90"/>
        <end position="155"/>
    </location>
</feature>
<evidence type="ECO:0000256" key="3">
    <source>
        <dbReference type="ARBA" id="ARBA00023273"/>
    </source>
</evidence>
<comment type="caution">
    <text evidence="5">The sequence shown here is derived from an EMBL/GenBank/DDBJ whole genome shotgun (WGS) entry which is preliminary data.</text>
</comment>
<dbReference type="PANTHER" id="PTHR31183">
    <property type="entry name" value="TRICHOPLEIN KERATIN FILAMENT-BINDING PROTEIN FAMILY MEMBER"/>
    <property type="match status" value="1"/>
</dbReference>
<gene>
    <name evidence="5" type="ORF">GRJ2_002717100</name>
</gene>
<dbReference type="GO" id="GO:0005929">
    <property type="term" value="C:cilium"/>
    <property type="evidence" value="ECO:0007669"/>
    <property type="project" value="UniProtKB-SubCell"/>
</dbReference>
<name>A0ABC9XZS8_GRUJA</name>
<evidence type="ECO:0000256" key="4">
    <source>
        <dbReference type="SAM" id="Coils"/>
    </source>
</evidence>
<evidence type="ECO:0000313" key="6">
    <source>
        <dbReference type="Proteomes" id="UP001623348"/>
    </source>
</evidence>
<keyword evidence="2" id="KW-0969">Cilium</keyword>
<dbReference type="PANTHER" id="PTHR31183:SF1">
    <property type="entry name" value="CILIA- AND FLAGELLA-ASSOCIATED PROTEIN 53"/>
    <property type="match status" value="1"/>
</dbReference>
<keyword evidence="3" id="KW-0966">Cell projection</keyword>
<sequence>MEAQRPRWCREVTGPVPHSLALRAKPPKEQRSEKFDLAHRRKEKGLLENADFLKLYNQYRNIDEWQRRNEQKWLHCAVRRKVDATMREYLAETDERRERLRELLEVEESRYFAEMESLEETVVEKQAKMRERAKLLREEREKERQQLVAEKREQQFREQCEELRVQWMKKHQKELCEDRLAQLALKEELKKQQKKEEEMFAELWKEDRLAKEKREAVEMQKSAERNQEILNVLSAQVAVLSARKEEAKRLKEEEAQLLVISISFSIQGWV</sequence>
<evidence type="ECO:0000313" key="5">
    <source>
        <dbReference type="EMBL" id="GAB0202515.1"/>
    </source>
</evidence>
<reference evidence="5 6" key="1">
    <citation type="submission" date="2024-06" db="EMBL/GenBank/DDBJ databases">
        <title>The draft genome of Grus japonensis, version 3.</title>
        <authorList>
            <person name="Nabeshima K."/>
            <person name="Suzuki S."/>
            <person name="Onuma M."/>
        </authorList>
    </citation>
    <scope>NUCLEOTIDE SEQUENCE [LARGE SCALE GENOMIC DNA]</scope>
    <source>
        <strain evidence="5 6">451A</strain>
    </source>
</reference>
<evidence type="ECO:0000256" key="1">
    <source>
        <dbReference type="ARBA" id="ARBA00004138"/>
    </source>
</evidence>
<dbReference type="EMBL" id="BAAFJT010000040">
    <property type="protein sequence ID" value="GAB0202515.1"/>
    <property type="molecule type" value="Genomic_DNA"/>
</dbReference>
<protein>
    <submittedName>
        <fullName evidence="5">Cilia- and flagella-associated protein 53</fullName>
    </submittedName>
</protein>
<keyword evidence="4" id="KW-0175">Coiled coil</keyword>
<comment type="subcellular location">
    <subcellularLocation>
        <location evidence="1">Cell projection</location>
        <location evidence="1">Cilium</location>
    </subcellularLocation>
</comment>
<dbReference type="InterPro" id="IPR043596">
    <property type="entry name" value="CFAP53/TCHP"/>
</dbReference>
<dbReference type="AlphaFoldDB" id="A0ABC9XZS8"/>
<organism evidence="5 6">
    <name type="scientific">Grus japonensis</name>
    <name type="common">Japanese crane</name>
    <name type="synonym">Red-crowned crane</name>
    <dbReference type="NCBI Taxonomy" id="30415"/>
    <lineage>
        <taxon>Eukaryota</taxon>
        <taxon>Metazoa</taxon>
        <taxon>Chordata</taxon>
        <taxon>Craniata</taxon>
        <taxon>Vertebrata</taxon>
        <taxon>Euteleostomi</taxon>
        <taxon>Archelosauria</taxon>
        <taxon>Archosauria</taxon>
        <taxon>Dinosauria</taxon>
        <taxon>Saurischia</taxon>
        <taxon>Theropoda</taxon>
        <taxon>Coelurosauria</taxon>
        <taxon>Aves</taxon>
        <taxon>Neognathae</taxon>
        <taxon>Neoaves</taxon>
        <taxon>Gruiformes</taxon>
        <taxon>Gruidae</taxon>
        <taxon>Grus</taxon>
    </lineage>
</organism>
<keyword evidence="6" id="KW-1185">Reference proteome</keyword>